<dbReference type="GO" id="GO:0009685">
    <property type="term" value="P:gibberellin metabolic process"/>
    <property type="evidence" value="ECO:0007669"/>
    <property type="project" value="UniProtKB-ARBA"/>
</dbReference>
<proteinExistence type="evidence at transcript level"/>
<dbReference type="Pfam" id="PF03171">
    <property type="entry name" value="2OG-FeII_Oxy"/>
    <property type="match status" value="1"/>
</dbReference>
<evidence type="ECO:0000256" key="4">
    <source>
        <dbReference type="ARBA" id="ARBA00023004"/>
    </source>
</evidence>
<dbReference type="FunFam" id="2.60.120.330:FF:000025">
    <property type="entry name" value="Gibberellin 2-beta-dioxygenase 2"/>
    <property type="match status" value="1"/>
</dbReference>
<sequence>MVVATPTPVLNEKITRAVELPMIDLMGERAEVSKLMVKACQEFGFFKLVNHGVSQDVIATMEEESWQFFSRPSSEKERAGPPDPYGYGCKNIGFNGDVGEVEYLMLKANPLSVPPHASNDPTKFSSAVSSYVAAVRELACEILDLIGEGLRVPDTSVFSKLIKDVESDSLLRLNHYPPLHRDRDTSPSSLHHHVRHNPPHQSNSRIGFGEHTDPQILTILKSNAVAGLQISVDEGIWVPVTPHPTAFFVNVGDVLQAMTNGRFTSVRHRAMVNSYESRMSMPYFFSPPLRARISPIPEMVTTQNPRLYRSFTWADYKKATYTQRLGESRLNLYKLQSDE</sequence>
<comment type="similarity">
    <text evidence="6">Belongs to the iron/ascorbate-dependent oxidoreductase family. GA2OX subfamily.</text>
</comment>
<dbReference type="EMBL" id="AY594291">
    <property type="protein sequence ID" value="AAT92093.1"/>
    <property type="molecule type" value="mRNA"/>
</dbReference>
<dbReference type="InterPro" id="IPR050231">
    <property type="entry name" value="Iron_ascorbate_oxido_reductase"/>
</dbReference>
<dbReference type="GO" id="GO:0046872">
    <property type="term" value="F:metal ion binding"/>
    <property type="evidence" value="ECO:0007669"/>
    <property type="project" value="UniProtKB-KW"/>
</dbReference>
<feature type="domain" description="Fe2OG dioxygenase" evidence="10">
    <location>
        <begin position="166"/>
        <end position="287"/>
    </location>
</feature>
<keyword evidence="3 8" id="KW-0560">Oxidoreductase</keyword>
<dbReference type="PROSITE" id="PS51471">
    <property type="entry name" value="FE2OG_OXY"/>
    <property type="match status" value="1"/>
</dbReference>
<dbReference type="EC" id="1.14.11.13" evidence="7"/>
<reference evidence="11" key="1">
    <citation type="journal article" date="2006" name="J. Plant Growth Regul.">
        <title>Molecular, Biochemical and Physiological Characterization of Gibberellin Biosynthesis and Catabolism Genes from Nerium oleander.</title>
        <authorList>
            <person name="Ubeda-Tomas S."/>
            <person name="Garcia-Martinez J.L."/>
            <person name="Lopez-Diaz I."/>
        </authorList>
    </citation>
    <scope>NUCLEOTIDE SEQUENCE</scope>
</reference>
<dbReference type="InterPro" id="IPR005123">
    <property type="entry name" value="Oxoglu/Fe-dep_dioxygenase_dom"/>
</dbReference>
<evidence type="ECO:0000256" key="8">
    <source>
        <dbReference type="RuleBase" id="RU003682"/>
    </source>
</evidence>
<dbReference type="InterPro" id="IPR026992">
    <property type="entry name" value="DIOX_N"/>
</dbReference>
<evidence type="ECO:0000256" key="7">
    <source>
        <dbReference type="ARBA" id="ARBA00066708"/>
    </source>
</evidence>
<evidence type="ECO:0000256" key="9">
    <source>
        <dbReference type="SAM" id="MobiDB-lite"/>
    </source>
</evidence>
<keyword evidence="1 8" id="KW-0479">Metal-binding</keyword>
<dbReference type="AlphaFoldDB" id="Q53B82"/>
<dbReference type="GO" id="GO:0002238">
    <property type="term" value="P:response to molecule of fungal origin"/>
    <property type="evidence" value="ECO:0007669"/>
    <property type="project" value="UniProtKB-ARBA"/>
</dbReference>
<evidence type="ECO:0000313" key="11">
    <source>
        <dbReference type="EMBL" id="AAT92093.1"/>
    </source>
</evidence>
<evidence type="ECO:0000256" key="1">
    <source>
        <dbReference type="ARBA" id="ARBA00022723"/>
    </source>
</evidence>
<evidence type="ECO:0000256" key="2">
    <source>
        <dbReference type="ARBA" id="ARBA00022964"/>
    </source>
</evidence>
<evidence type="ECO:0000256" key="6">
    <source>
        <dbReference type="ARBA" id="ARBA00061282"/>
    </source>
</evidence>
<feature type="region of interest" description="Disordered" evidence="9">
    <location>
        <begin position="183"/>
        <end position="208"/>
    </location>
</feature>
<dbReference type="InterPro" id="IPR044861">
    <property type="entry name" value="IPNS-like_FE2OG_OXY"/>
</dbReference>
<dbReference type="SUPFAM" id="SSF51197">
    <property type="entry name" value="Clavaminate synthase-like"/>
    <property type="match status" value="1"/>
</dbReference>
<evidence type="ECO:0000256" key="3">
    <source>
        <dbReference type="ARBA" id="ARBA00023002"/>
    </source>
</evidence>
<dbReference type="PANTHER" id="PTHR47990">
    <property type="entry name" value="2-OXOGLUTARATE (2OG) AND FE(II)-DEPENDENT OXYGENASE SUPERFAMILY PROTEIN-RELATED"/>
    <property type="match status" value="1"/>
</dbReference>
<name>Q53B82_NEROL</name>
<evidence type="ECO:0000256" key="5">
    <source>
        <dbReference type="ARBA" id="ARBA00052204"/>
    </source>
</evidence>
<comment type="catalytic activity">
    <reaction evidence="5">
        <text>gibberellin A1 + 2-oxoglutarate + O2 = gibberellin A8 + succinate + CO2</text>
        <dbReference type="Rhea" id="RHEA:15005"/>
        <dbReference type="ChEBI" id="CHEBI:15379"/>
        <dbReference type="ChEBI" id="CHEBI:16526"/>
        <dbReference type="ChEBI" id="CHEBI:16810"/>
        <dbReference type="ChEBI" id="CHEBI:30031"/>
        <dbReference type="ChEBI" id="CHEBI:58524"/>
        <dbReference type="ChEBI" id="CHEBI:58594"/>
        <dbReference type="EC" id="1.14.11.13"/>
    </reaction>
</comment>
<dbReference type="Pfam" id="PF14226">
    <property type="entry name" value="DIOX_N"/>
    <property type="match status" value="1"/>
</dbReference>
<keyword evidence="4 8" id="KW-0408">Iron</keyword>
<dbReference type="Gene3D" id="2.60.120.330">
    <property type="entry name" value="B-lactam Antibiotic, Isopenicillin N Synthase, Chain"/>
    <property type="match status" value="1"/>
</dbReference>
<protein>
    <recommendedName>
        <fullName evidence="7">gibberellin 2beta-dioxygenase</fullName>
        <ecNumber evidence="7">1.14.11.13</ecNumber>
    </recommendedName>
</protein>
<organism evidence="11">
    <name type="scientific">Nerium oleander</name>
    <name type="common">Oleander</name>
    <dbReference type="NCBI Taxonomy" id="63479"/>
    <lineage>
        <taxon>Eukaryota</taxon>
        <taxon>Viridiplantae</taxon>
        <taxon>Streptophyta</taxon>
        <taxon>Embryophyta</taxon>
        <taxon>Tracheophyta</taxon>
        <taxon>Spermatophyta</taxon>
        <taxon>Magnoliopsida</taxon>
        <taxon>eudicotyledons</taxon>
        <taxon>Gunneridae</taxon>
        <taxon>Pentapetalae</taxon>
        <taxon>asterids</taxon>
        <taxon>lamiids</taxon>
        <taxon>Gentianales</taxon>
        <taxon>Apocynaceae</taxon>
        <taxon>Apocynoideae</taxon>
        <taxon>Nerieae</taxon>
        <taxon>Neriinae</taxon>
        <taxon>Nerium</taxon>
    </lineage>
</organism>
<keyword evidence="2" id="KW-0223">Dioxygenase</keyword>
<evidence type="ECO:0000259" key="10">
    <source>
        <dbReference type="PROSITE" id="PS51471"/>
    </source>
</evidence>
<dbReference type="PRINTS" id="PR00682">
    <property type="entry name" value="IPNSYNTHASE"/>
</dbReference>
<accession>Q53B82</accession>
<dbReference type="InterPro" id="IPR027443">
    <property type="entry name" value="IPNS-like_sf"/>
</dbReference>
<dbReference type="GO" id="GO:0009805">
    <property type="term" value="P:coumarin biosynthetic process"/>
    <property type="evidence" value="ECO:0007669"/>
    <property type="project" value="UniProtKB-ARBA"/>
</dbReference>
<dbReference type="GO" id="GO:0045543">
    <property type="term" value="F:gibberellin 2-beta-dioxygenase activity"/>
    <property type="evidence" value="ECO:0007669"/>
    <property type="project" value="UniProtKB-EC"/>
</dbReference>